<gene>
    <name evidence="3" type="ORF">DACRYDRAFT_101461</name>
</gene>
<feature type="region of interest" description="Disordered" evidence="1">
    <location>
        <begin position="349"/>
        <end position="399"/>
    </location>
</feature>
<feature type="compositionally biased region" description="Pro residues" evidence="1">
    <location>
        <begin position="606"/>
        <end position="615"/>
    </location>
</feature>
<dbReference type="HOGENOM" id="CLU_288687_0_0_1"/>
<dbReference type="CDD" id="cd11395">
    <property type="entry name" value="bHLHzip_SREBP_like"/>
    <property type="match status" value="1"/>
</dbReference>
<dbReference type="RefSeq" id="XP_040626276.1">
    <property type="nucleotide sequence ID" value="XM_040767558.1"/>
</dbReference>
<dbReference type="SMART" id="SM00353">
    <property type="entry name" value="HLH"/>
    <property type="match status" value="1"/>
</dbReference>
<organism evidence="3 4">
    <name type="scientific">Dacryopinax primogenitus (strain DJM 731)</name>
    <name type="common">Brown rot fungus</name>
    <dbReference type="NCBI Taxonomy" id="1858805"/>
    <lineage>
        <taxon>Eukaryota</taxon>
        <taxon>Fungi</taxon>
        <taxon>Dikarya</taxon>
        <taxon>Basidiomycota</taxon>
        <taxon>Agaricomycotina</taxon>
        <taxon>Dacrymycetes</taxon>
        <taxon>Dacrymycetales</taxon>
        <taxon>Dacrymycetaceae</taxon>
        <taxon>Dacryopinax</taxon>
    </lineage>
</organism>
<proteinExistence type="predicted"/>
<evidence type="ECO:0000313" key="4">
    <source>
        <dbReference type="Proteomes" id="UP000030653"/>
    </source>
</evidence>
<accession>M5FTH3</accession>
<dbReference type="Pfam" id="PF00010">
    <property type="entry name" value="HLH"/>
    <property type="match status" value="1"/>
</dbReference>
<dbReference type="InterPro" id="IPR052099">
    <property type="entry name" value="Regulatory_TF_Diverse"/>
</dbReference>
<dbReference type="SUPFAM" id="SSF47459">
    <property type="entry name" value="HLH, helix-loop-helix DNA-binding domain"/>
    <property type="match status" value="1"/>
</dbReference>
<dbReference type="OrthoDB" id="2133190at2759"/>
<dbReference type="Gene3D" id="4.10.280.10">
    <property type="entry name" value="Helix-loop-helix DNA-binding domain"/>
    <property type="match status" value="1"/>
</dbReference>
<dbReference type="GO" id="GO:0046983">
    <property type="term" value="F:protein dimerization activity"/>
    <property type="evidence" value="ECO:0007669"/>
    <property type="project" value="InterPro"/>
</dbReference>
<feature type="region of interest" description="Disordered" evidence="1">
    <location>
        <begin position="274"/>
        <end position="335"/>
    </location>
</feature>
<dbReference type="EMBL" id="JH795870">
    <property type="protein sequence ID" value="EJT99378.1"/>
    <property type="molecule type" value="Genomic_DNA"/>
</dbReference>
<feature type="compositionally biased region" description="Low complexity" evidence="1">
    <location>
        <begin position="119"/>
        <end position="158"/>
    </location>
</feature>
<reference evidence="3 4" key="1">
    <citation type="journal article" date="2012" name="Science">
        <title>The Paleozoic origin of enzymatic lignin decomposition reconstructed from 31 fungal genomes.</title>
        <authorList>
            <person name="Floudas D."/>
            <person name="Binder M."/>
            <person name="Riley R."/>
            <person name="Barry K."/>
            <person name="Blanchette R.A."/>
            <person name="Henrissat B."/>
            <person name="Martinez A.T."/>
            <person name="Otillar R."/>
            <person name="Spatafora J.W."/>
            <person name="Yadav J.S."/>
            <person name="Aerts A."/>
            <person name="Benoit I."/>
            <person name="Boyd A."/>
            <person name="Carlson A."/>
            <person name="Copeland A."/>
            <person name="Coutinho P.M."/>
            <person name="de Vries R.P."/>
            <person name="Ferreira P."/>
            <person name="Findley K."/>
            <person name="Foster B."/>
            <person name="Gaskell J."/>
            <person name="Glotzer D."/>
            <person name="Gorecki P."/>
            <person name="Heitman J."/>
            <person name="Hesse C."/>
            <person name="Hori C."/>
            <person name="Igarashi K."/>
            <person name="Jurgens J.A."/>
            <person name="Kallen N."/>
            <person name="Kersten P."/>
            <person name="Kohler A."/>
            <person name="Kuees U."/>
            <person name="Kumar T.K.A."/>
            <person name="Kuo A."/>
            <person name="LaButti K."/>
            <person name="Larrondo L.F."/>
            <person name="Lindquist E."/>
            <person name="Ling A."/>
            <person name="Lombard V."/>
            <person name="Lucas S."/>
            <person name="Lundell T."/>
            <person name="Martin R."/>
            <person name="McLaughlin D.J."/>
            <person name="Morgenstern I."/>
            <person name="Morin E."/>
            <person name="Murat C."/>
            <person name="Nagy L.G."/>
            <person name="Nolan M."/>
            <person name="Ohm R.A."/>
            <person name="Patyshakuliyeva A."/>
            <person name="Rokas A."/>
            <person name="Ruiz-Duenas F.J."/>
            <person name="Sabat G."/>
            <person name="Salamov A."/>
            <person name="Samejima M."/>
            <person name="Schmutz J."/>
            <person name="Slot J.C."/>
            <person name="St John F."/>
            <person name="Stenlid J."/>
            <person name="Sun H."/>
            <person name="Sun S."/>
            <person name="Syed K."/>
            <person name="Tsang A."/>
            <person name="Wiebenga A."/>
            <person name="Young D."/>
            <person name="Pisabarro A."/>
            <person name="Eastwood D.C."/>
            <person name="Martin F."/>
            <person name="Cullen D."/>
            <person name="Grigoriev I.V."/>
            <person name="Hibbett D.S."/>
        </authorList>
    </citation>
    <scope>NUCLEOTIDE SEQUENCE [LARGE SCALE GENOMIC DNA]</scope>
    <source>
        <strain evidence="3 4">DJM-731 SS1</strain>
    </source>
</reference>
<dbReference type="STRING" id="1858805.M5FTH3"/>
<keyword evidence="4" id="KW-1185">Reference proteome</keyword>
<sequence>MMMRLREVVSVSPRGFEQGEKQSRGGRERVTRRKRTGTGFSKGPRSPRLYGMPPEGTAWSEEEDVNPKRKKTSKRIGDMGMWVVRGAQPLDMEGPIFHSVPIDDPLSFYSNENNFNTNTNSYTFTPHQGQNSQQSQHSSPASASTSSTSTTDDSLGSLHPRTPSPPDLTTPRDLDTFNLSVFPPNSIGSDEAFAAGIVNWDGFDSDWDKFLHPQHHDTMLPSTRQQLQKQEQSQSQGAFNPQLTIGTFTPTNEFVIPPDLNSFDFPASAVTPFSSGASAAPTSANSEMRFPLSSGYPDTVRHSSVGSSTSAHGSPPSGQPLPGQHQSGYTMSAPGSVGVAQAQPILTPTSAMPNLKSSQSPPGLPTVSFNFPTGAPPGQQQTTQGQKQPTKRRLTPHNTIERRYRRNLNSCIQALRDAVPAVAILDRERWGDRWIPDERGYVDGVRRAGKNSKSVVLEKGVEYIGVLNRRASRLTRERTALQALLCSFPQGQMLYTQWEHTFLPMDRHLYGTDELFRIPHGVPLAEVGMTEGDALATAEEEEEDGDDWDDEGDDDDDGGRRGKRQRVSMGEVDGSGMVVPALPPMNGVEAERRKRGRPRKNTQPSLPQPTLPSPPQAGVRTSPPSMTRLSPDQQMAVMTAQRQQQFQMQQQQYALQQRQAQQLHQMAAMQQQQVQQVQTQLRSAGPGGPGQLPFSPVQQQPQQGAAPRYLLAAFLCFSIFRSGGVFSTPAEPGTQTGTVLTPGWAKTALGPSPSVPTLGVHTWLDVAQLAVVVTLCATLFFGGAGWARPRSPKLVTKDGKTQYAESAILRRRGVFSRGYAIFSLLPALFFPTSVEERALLALLLPNWIVLRSIAASLWNGAAADIADEEEQSGVTDAVLHAAFQLDLPRAKELIRRATLTKSSMTTQPALFDTLARAAIQEHVTERATSRFISVANAAFNPKSADPEGADFELAHWAEQSALQLGGESRKLLEAWDDLEFGIEADDIESSPNGRQDDARLMLDAIAMLYSCIRPEEDNDASRRSLDALRLRLRRILGNKTFDASLRLADARDRVVDLLDPRRRR</sequence>
<feature type="compositionally biased region" description="Basic and acidic residues" evidence="1">
    <location>
        <begin position="17"/>
        <end position="29"/>
    </location>
</feature>
<dbReference type="PANTHER" id="PTHR47336">
    <property type="entry name" value="TRANSCRIPTION FACTOR HMS1-RELATED"/>
    <property type="match status" value="1"/>
</dbReference>
<feature type="region of interest" description="Disordered" evidence="1">
    <location>
        <begin position="222"/>
        <end position="243"/>
    </location>
</feature>
<feature type="domain" description="BHLH" evidence="2">
    <location>
        <begin position="392"/>
        <end position="467"/>
    </location>
</feature>
<feature type="compositionally biased region" description="Low complexity" evidence="1">
    <location>
        <begin position="302"/>
        <end position="328"/>
    </location>
</feature>
<dbReference type="InterPro" id="IPR036638">
    <property type="entry name" value="HLH_DNA-bd_sf"/>
</dbReference>
<feature type="region of interest" description="Disordered" evidence="1">
    <location>
        <begin position="119"/>
        <end position="176"/>
    </location>
</feature>
<dbReference type="PANTHER" id="PTHR47336:SF2">
    <property type="entry name" value="TRANSCRIPTION FACTOR HMS1-RELATED"/>
    <property type="match status" value="1"/>
</dbReference>
<feature type="compositionally biased region" description="Low complexity" evidence="1">
    <location>
        <begin position="372"/>
        <end position="388"/>
    </location>
</feature>
<dbReference type="PROSITE" id="PS50888">
    <property type="entry name" value="BHLH"/>
    <property type="match status" value="1"/>
</dbReference>
<evidence type="ECO:0000256" key="1">
    <source>
        <dbReference type="SAM" id="MobiDB-lite"/>
    </source>
</evidence>
<dbReference type="Proteomes" id="UP000030653">
    <property type="component" value="Unassembled WGS sequence"/>
</dbReference>
<dbReference type="AlphaFoldDB" id="M5FTH3"/>
<feature type="compositionally biased region" description="Polar residues" evidence="1">
    <location>
        <begin position="349"/>
        <end position="371"/>
    </location>
</feature>
<feature type="compositionally biased region" description="Low complexity" evidence="1">
    <location>
        <begin position="225"/>
        <end position="236"/>
    </location>
</feature>
<feature type="region of interest" description="Disordered" evidence="1">
    <location>
        <begin position="1"/>
        <end position="74"/>
    </location>
</feature>
<evidence type="ECO:0000313" key="3">
    <source>
        <dbReference type="EMBL" id="EJT99378.1"/>
    </source>
</evidence>
<feature type="compositionally biased region" description="Acidic residues" evidence="1">
    <location>
        <begin position="538"/>
        <end position="557"/>
    </location>
</feature>
<name>M5FTH3_DACPD</name>
<protein>
    <recommendedName>
        <fullName evidence="2">BHLH domain-containing protein</fullName>
    </recommendedName>
</protein>
<evidence type="ECO:0000259" key="2">
    <source>
        <dbReference type="PROSITE" id="PS50888"/>
    </source>
</evidence>
<dbReference type="InterPro" id="IPR011598">
    <property type="entry name" value="bHLH_dom"/>
</dbReference>
<dbReference type="GeneID" id="63682620"/>
<feature type="compositionally biased region" description="Polar residues" evidence="1">
    <location>
        <begin position="274"/>
        <end position="286"/>
    </location>
</feature>
<feature type="region of interest" description="Disordered" evidence="1">
    <location>
        <begin position="536"/>
        <end position="629"/>
    </location>
</feature>